<sequence>MAPTAVGKEQRKFNYFVLVLQWQGTICSSTRHCRTINGCCRLYCQFEPPQARCHRGPALYTLADMVVIQVDPMAR</sequence>
<evidence type="ECO:0000313" key="1">
    <source>
        <dbReference type="EMBL" id="BAJ92687.1"/>
    </source>
</evidence>
<dbReference type="AlphaFoldDB" id="F2DC66"/>
<dbReference type="KEGG" id="hvg:123429972"/>
<dbReference type="Gene3D" id="3.90.730.10">
    <property type="entry name" value="Ribonuclease T2-like"/>
    <property type="match status" value="1"/>
</dbReference>
<protein>
    <submittedName>
        <fullName evidence="1">Predicted protein</fullName>
    </submittedName>
</protein>
<name>F2DC66_HORVV</name>
<dbReference type="EMBL" id="AK361482">
    <property type="protein sequence ID" value="BAJ92687.1"/>
    <property type="molecule type" value="mRNA"/>
</dbReference>
<dbReference type="GO" id="GO:0003723">
    <property type="term" value="F:RNA binding"/>
    <property type="evidence" value="ECO:0007669"/>
    <property type="project" value="InterPro"/>
</dbReference>
<dbReference type="GO" id="GO:0033897">
    <property type="term" value="F:ribonuclease T2 activity"/>
    <property type="evidence" value="ECO:0007669"/>
    <property type="project" value="InterPro"/>
</dbReference>
<accession>F2DC66</accession>
<dbReference type="InterPro" id="IPR036430">
    <property type="entry name" value="RNase_T2-like_sf"/>
</dbReference>
<dbReference type="OrthoDB" id="435754at2759"/>
<reference evidence="1" key="1">
    <citation type="journal article" date="2011" name="Plant Physiol.">
        <title>Comprehensive sequence analysis of 24,783 barley full-length cDNAs derived from 12 clone libraries.</title>
        <authorList>
            <person name="Matsumoto T."/>
            <person name="Tanaka T."/>
            <person name="Sakai H."/>
            <person name="Amano N."/>
            <person name="Kanamori H."/>
            <person name="Kurita K."/>
            <person name="Kikuta A."/>
            <person name="Kamiya K."/>
            <person name="Yamamoto M."/>
            <person name="Ikawa H."/>
            <person name="Fujii N."/>
            <person name="Hori K."/>
            <person name="Itoh T."/>
            <person name="Sato K."/>
        </authorList>
    </citation>
    <scope>NUCLEOTIDE SEQUENCE</scope>
</reference>
<proteinExistence type="evidence at transcript level"/>
<dbReference type="SUPFAM" id="SSF55895">
    <property type="entry name" value="Ribonuclease Rh-like"/>
    <property type="match status" value="1"/>
</dbReference>
<dbReference type="GeneID" id="123429972"/>
<organism evidence="1">
    <name type="scientific">Hordeum vulgare subsp. vulgare</name>
    <name type="common">Domesticated barley</name>
    <dbReference type="NCBI Taxonomy" id="112509"/>
    <lineage>
        <taxon>Eukaryota</taxon>
        <taxon>Viridiplantae</taxon>
        <taxon>Streptophyta</taxon>
        <taxon>Embryophyta</taxon>
        <taxon>Tracheophyta</taxon>
        <taxon>Spermatophyta</taxon>
        <taxon>Magnoliopsida</taxon>
        <taxon>Liliopsida</taxon>
        <taxon>Poales</taxon>
        <taxon>Poaceae</taxon>
        <taxon>BOP clade</taxon>
        <taxon>Pooideae</taxon>
        <taxon>Triticodae</taxon>
        <taxon>Triticeae</taxon>
        <taxon>Hordeinae</taxon>
        <taxon>Hordeum</taxon>
    </lineage>
</organism>
<dbReference type="RefSeq" id="XP_044969868.1">
    <property type="nucleotide sequence ID" value="XM_045113933.1"/>
</dbReference>
<dbReference type="ExpressionAtlas" id="F2DC66">
    <property type="expression patterns" value="baseline and differential"/>
</dbReference>